<sequence>MKMQDWSSACCRKCRYYRPFRVMEGLMGACARREGLRAVPSTHLCPFFEPRGREAGASALAARAVESR</sequence>
<dbReference type="RefSeq" id="WP_115793499.1">
    <property type="nucleotide sequence ID" value="NZ_QSLN01000041.1"/>
</dbReference>
<evidence type="ECO:0000313" key="2">
    <source>
        <dbReference type="Proteomes" id="UP000256329"/>
    </source>
</evidence>
<organism evidence="1 2">
    <name type="scientific">Ammonifex thiophilus</name>
    <dbReference type="NCBI Taxonomy" id="444093"/>
    <lineage>
        <taxon>Bacteria</taxon>
        <taxon>Bacillati</taxon>
        <taxon>Bacillota</taxon>
        <taxon>Clostridia</taxon>
        <taxon>Thermoanaerobacterales</taxon>
        <taxon>Thermoanaerobacteraceae</taxon>
        <taxon>Ammonifex</taxon>
    </lineage>
</organism>
<name>A0A3D8P2G5_9THEO</name>
<evidence type="ECO:0000313" key="1">
    <source>
        <dbReference type="EMBL" id="RDV80410.1"/>
    </source>
</evidence>
<dbReference type="AlphaFoldDB" id="A0A3D8P2G5"/>
<accession>A0A3D8P2G5</accession>
<proteinExistence type="predicted"/>
<dbReference type="Proteomes" id="UP000256329">
    <property type="component" value="Unassembled WGS sequence"/>
</dbReference>
<dbReference type="EMBL" id="QSLN01000041">
    <property type="protein sequence ID" value="RDV80410.1"/>
    <property type="molecule type" value="Genomic_DNA"/>
</dbReference>
<keyword evidence="2" id="KW-1185">Reference proteome</keyword>
<comment type="caution">
    <text evidence="1">The sequence shown here is derived from an EMBL/GenBank/DDBJ whole genome shotgun (WGS) entry which is preliminary data.</text>
</comment>
<reference evidence="1 2" key="1">
    <citation type="submission" date="2018-08" db="EMBL/GenBank/DDBJ databases">
        <title>Form III RuBisCO-mediated autotrophy in Thermodesulfobium bacteria.</title>
        <authorList>
            <person name="Toshchakov S.V."/>
            <person name="Kublanov I.V."/>
            <person name="Frolov E."/>
            <person name="Bonch-Osmolovskaya E.A."/>
            <person name="Tourova T.P."/>
            <person name="Chernych N.A."/>
            <person name="Lebedinsky A.V."/>
        </authorList>
    </citation>
    <scope>NUCLEOTIDE SEQUENCE [LARGE SCALE GENOMIC DNA]</scope>
    <source>
        <strain evidence="1 2">SR</strain>
    </source>
</reference>
<protein>
    <submittedName>
        <fullName evidence="1">Uncharacterized protein</fullName>
    </submittedName>
</protein>
<gene>
    <name evidence="1" type="ORF">DXX99_10915</name>
</gene>